<reference evidence="2" key="1">
    <citation type="journal article" date="2018" name="Nat. Genet.">
        <title>Extensive intraspecific gene order and gene structural variations between Mo17 and other maize genomes.</title>
        <authorList>
            <person name="Sun S."/>
            <person name="Zhou Y."/>
            <person name="Chen J."/>
            <person name="Shi J."/>
            <person name="Zhao H."/>
            <person name="Zhao H."/>
            <person name="Song W."/>
            <person name="Zhang M."/>
            <person name="Cui Y."/>
            <person name="Dong X."/>
            <person name="Liu H."/>
            <person name="Ma X."/>
            <person name="Jiao Y."/>
            <person name="Wang B."/>
            <person name="Wei X."/>
            <person name="Stein J.C."/>
            <person name="Glaubitz J.C."/>
            <person name="Lu F."/>
            <person name="Yu G."/>
            <person name="Liang C."/>
            <person name="Fengler K."/>
            <person name="Li B."/>
            <person name="Rafalski A."/>
            <person name="Schnable P.S."/>
            <person name="Ware D.H."/>
            <person name="Buckler E.S."/>
            <person name="Lai J."/>
        </authorList>
    </citation>
    <scope>NUCLEOTIDE SEQUENCE [LARGE SCALE GENOMIC DNA]</scope>
    <source>
        <tissue evidence="2">Seedling</tissue>
    </source>
</reference>
<proteinExistence type="predicted"/>
<dbReference type="Proteomes" id="UP000251960">
    <property type="component" value="Chromosome 4"/>
</dbReference>
<name>A0A3L6F252_MAIZE</name>
<dbReference type="InterPro" id="IPR036866">
    <property type="entry name" value="RibonucZ/Hydroxyglut_hydro"/>
</dbReference>
<dbReference type="EMBL" id="NCVQ01000005">
    <property type="protein sequence ID" value="PWZ27100.1"/>
    <property type="molecule type" value="Genomic_DNA"/>
</dbReference>
<comment type="caution">
    <text evidence="2">The sequence shown here is derived from an EMBL/GenBank/DDBJ whole genome shotgun (WGS) entry which is preliminary data.</text>
</comment>
<evidence type="ECO:0000259" key="1">
    <source>
        <dbReference type="Pfam" id="PF12706"/>
    </source>
</evidence>
<dbReference type="ExpressionAtlas" id="A0A3L6F252">
    <property type="expression patterns" value="baseline and differential"/>
</dbReference>
<evidence type="ECO:0000313" key="2">
    <source>
        <dbReference type="EMBL" id="PWZ27100.1"/>
    </source>
</evidence>
<accession>A0A3L6F252</accession>
<dbReference type="AlphaFoldDB" id="A0A3L6F252"/>
<dbReference type="PANTHER" id="PTHR46504:SF2">
    <property type="entry name" value="TRNASE Z TRZ1"/>
    <property type="match status" value="1"/>
</dbReference>
<protein>
    <submittedName>
        <fullName evidence="2">TRNase Z TRZ1</fullName>
    </submittedName>
</protein>
<dbReference type="PANTHER" id="PTHR46504">
    <property type="entry name" value="TRNASE Z TRZ1"/>
    <property type="match status" value="1"/>
</dbReference>
<organism evidence="2">
    <name type="scientific">Zea mays</name>
    <name type="common">Maize</name>
    <dbReference type="NCBI Taxonomy" id="4577"/>
    <lineage>
        <taxon>Eukaryota</taxon>
        <taxon>Viridiplantae</taxon>
        <taxon>Streptophyta</taxon>
        <taxon>Embryophyta</taxon>
        <taxon>Tracheophyta</taxon>
        <taxon>Spermatophyta</taxon>
        <taxon>Magnoliopsida</taxon>
        <taxon>Liliopsida</taxon>
        <taxon>Poales</taxon>
        <taxon>Poaceae</taxon>
        <taxon>PACMAD clade</taxon>
        <taxon>Panicoideae</taxon>
        <taxon>Andropogonodae</taxon>
        <taxon>Andropogoneae</taxon>
        <taxon>Tripsacinae</taxon>
        <taxon>Zea</taxon>
    </lineage>
</organism>
<dbReference type="Pfam" id="PF12706">
    <property type="entry name" value="Lactamase_B_2"/>
    <property type="match status" value="1"/>
</dbReference>
<dbReference type="Gene3D" id="3.60.15.10">
    <property type="entry name" value="Ribonuclease Z/Hydroxyacylglutathione hydrolase-like"/>
    <property type="match status" value="1"/>
</dbReference>
<feature type="domain" description="Metallo-beta-lactamase" evidence="1">
    <location>
        <begin position="85"/>
        <end position="195"/>
    </location>
</feature>
<sequence length="255" mass="28194">MCLKIVEPLSPSFLLGAGMAKSCGESTVEVASSNSSPIPASASATRSKAKHHIEIEGYPVDGVSIGGQETCFDIGRCPQRAVSQEFLFISHGHLDHIGGLPMYVATRGLFRPRPPTIFVPACLRDFVERLFEVHRAMDQSELNHNLVLLEVGEEYELRRDLKVRAFRTYHAIPSQGYVIYSVKQKLKQEFIGLPGSEIKRLKLSGVEITNTVSTPEIAFIGDTKADFILDPDNADVLQAKILVVEVFCHHLSLYS</sequence>
<dbReference type="InterPro" id="IPR001279">
    <property type="entry name" value="Metallo-B-lactamas"/>
</dbReference>
<dbReference type="SUPFAM" id="SSF56281">
    <property type="entry name" value="Metallo-hydrolase/oxidoreductase"/>
    <property type="match status" value="1"/>
</dbReference>
<gene>
    <name evidence="2" type="primary">TRZ1_2</name>
    <name evidence="2" type="ORF">Zm00014a_024377</name>
</gene>